<comment type="caution">
    <text evidence="2">The sequence shown here is derived from an EMBL/GenBank/DDBJ whole genome shotgun (WGS) entry which is preliminary data.</text>
</comment>
<evidence type="ECO:0000313" key="2">
    <source>
        <dbReference type="EMBL" id="MBD3913278.1"/>
    </source>
</evidence>
<feature type="chain" id="PRO_5045760732" description="Lipoprotein" evidence="1">
    <location>
        <begin position="23"/>
        <end position="118"/>
    </location>
</feature>
<protein>
    <recommendedName>
        <fullName evidence="4">Lipoprotein</fullName>
    </recommendedName>
</protein>
<organism evidence="2 3">
    <name type="scientific">Nocardioides hwasunensis</name>
    <dbReference type="NCBI Taxonomy" id="397258"/>
    <lineage>
        <taxon>Bacteria</taxon>
        <taxon>Bacillati</taxon>
        <taxon>Actinomycetota</taxon>
        <taxon>Actinomycetes</taxon>
        <taxon>Propionibacteriales</taxon>
        <taxon>Nocardioidaceae</taxon>
        <taxon>Nocardioides</taxon>
    </lineage>
</organism>
<keyword evidence="1" id="KW-0732">Signal</keyword>
<dbReference type="PROSITE" id="PS51257">
    <property type="entry name" value="PROKAR_LIPOPROTEIN"/>
    <property type="match status" value="1"/>
</dbReference>
<accession>A0ABR8MBQ2</accession>
<dbReference type="EMBL" id="JACXYY010000001">
    <property type="protein sequence ID" value="MBD3913278.1"/>
    <property type="molecule type" value="Genomic_DNA"/>
</dbReference>
<proteinExistence type="predicted"/>
<feature type="signal peptide" evidence="1">
    <location>
        <begin position="1"/>
        <end position="22"/>
    </location>
</feature>
<dbReference type="RefSeq" id="WP_191197625.1">
    <property type="nucleotide sequence ID" value="NZ_BAAAPA010000002.1"/>
</dbReference>
<evidence type="ECO:0000313" key="3">
    <source>
        <dbReference type="Proteomes" id="UP000649289"/>
    </source>
</evidence>
<evidence type="ECO:0008006" key="4">
    <source>
        <dbReference type="Google" id="ProtNLM"/>
    </source>
</evidence>
<reference evidence="2 3" key="1">
    <citation type="submission" date="2020-09" db="EMBL/GenBank/DDBJ databases">
        <title>novel species in genus Nocardioides.</title>
        <authorList>
            <person name="Zhang G."/>
        </authorList>
    </citation>
    <scope>NUCLEOTIDE SEQUENCE [LARGE SCALE GENOMIC DNA]</scope>
    <source>
        <strain evidence="2 3">19197</strain>
    </source>
</reference>
<name>A0ABR8MBQ2_9ACTN</name>
<keyword evidence="3" id="KW-1185">Reference proteome</keyword>
<sequence length="118" mass="12480">MRALLAVPLTLASLLVAGCSGSDDGTLTCTTPAHSPDDYSYVDAVAFTTTDPEDDLLSAVDGWESGDGMEFRYATKRIDAGWAVVMAVAPTAGIRDGLDELEGFDAYGSAEVFDRSYE</sequence>
<evidence type="ECO:0000256" key="1">
    <source>
        <dbReference type="SAM" id="SignalP"/>
    </source>
</evidence>
<gene>
    <name evidence="2" type="ORF">IEZ25_01525</name>
</gene>
<dbReference type="Proteomes" id="UP000649289">
    <property type="component" value="Unassembled WGS sequence"/>
</dbReference>